<evidence type="ECO:0000256" key="6">
    <source>
        <dbReference type="ARBA" id="ARBA00022842"/>
    </source>
</evidence>
<dbReference type="GO" id="GO:0090729">
    <property type="term" value="F:toxin activity"/>
    <property type="evidence" value="ECO:0007669"/>
    <property type="project" value="UniProtKB-KW"/>
</dbReference>
<dbReference type="HAMAP" id="MF_00265">
    <property type="entry name" value="VapC_Nob1"/>
    <property type="match status" value="1"/>
</dbReference>
<dbReference type="Gene3D" id="3.40.50.1010">
    <property type="entry name" value="5'-nuclease"/>
    <property type="match status" value="1"/>
</dbReference>
<feature type="binding site" evidence="8">
    <location>
        <position position="3"/>
    </location>
    <ligand>
        <name>Mg(2+)</name>
        <dbReference type="ChEBI" id="CHEBI:18420"/>
    </ligand>
</feature>
<dbReference type="GO" id="GO:0004519">
    <property type="term" value="F:endonuclease activity"/>
    <property type="evidence" value="ECO:0007669"/>
    <property type="project" value="UniProtKB-KW"/>
</dbReference>
<keyword evidence="6 8" id="KW-0460">Magnesium</keyword>
<comment type="cofactor">
    <cofactor evidence="1 8">
        <name>Mg(2+)</name>
        <dbReference type="ChEBI" id="CHEBI:18420"/>
    </cofactor>
</comment>
<dbReference type="SUPFAM" id="SSF88723">
    <property type="entry name" value="PIN domain-like"/>
    <property type="match status" value="1"/>
</dbReference>
<dbReference type="Proteomes" id="UP000021816">
    <property type="component" value="Unassembled WGS sequence"/>
</dbReference>
<protein>
    <recommendedName>
        <fullName evidence="8">Ribonuclease VapC</fullName>
        <shortName evidence="8">RNase VapC</shortName>
        <ecNumber evidence="8">3.1.-.-</ecNumber>
    </recommendedName>
    <alternativeName>
        <fullName evidence="8">Toxin VapC</fullName>
    </alternativeName>
</protein>
<reference evidence="10 11" key="1">
    <citation type="submission" date="2014-02" db="EMBL/GenBank/DDBJ databases">
        <title>Expanding our view of genomic diversity in Candidatus Accumulibacter clades.</title>
        <authorList>
            <person name="Skennerton C.T."/>
            <person name="Barr J.J."/>
            <person name="Slater F.R."/>
            <person name="Bond P.L."/>
            <person name="Tyson G.W."/>
        </authorList>
    </citation>
    <scope>NUCLEOTIDE SEQUENCE [LARGE SCALE GENOMIC DNA]</scope>
    <source>
        <strain evidence="11">BA-92</strain>
    </source>
</reference>
<comment type="function">
    <text evidence="8">Toxic component of a toxin-antitoxin (TA) system. An RNase.</text>
</comment>
<evidence type="ECO:0000256" key="2">
    <source>
        <dbReference type="ARBA" id="ARBA00022649"/>
    </source>
</evidence>
<proteinExistence type="inferred from homology"/>
<evidence type="ECO:0000256" key="7">
    <source>
        <dbReference type="ARBA" id="ARBA00038093"/>
    </source>
</evidence>
<dbReference type="GO" id="GO:0016787">
    <property type="term" value="F:hydrolase activity"/>
    <property type="evidence" value="ECO:0007669"/>
    <property type="project" value="UniProtKB-KW"/>
</dbReference>
<accession>A0A011NA04</accession>
<organism evidence="10 11">
    <name type="scientific">Candidatus Accumulibacter appositus</name>
    <dbReference type="NCBI Taxonomy" id="1454003"/>
    <lineage>
        <taxon>Bacteria</taxon>
        <taxon>Pseudomonadati</taxon>
        <taxon>Pseudomonadota</taxon>
        <taxon>Betaproteobacteria</taxon>
        <taxon>Candidatus Accumulibacter</taxon>
    </lineage>
</organism>
<dbReference type="PATRIC" id="fig|1454003.3.peg.2355"/>
<dbReference type="PANTHER" id="PTHR33653:SF1">
    <property type="entry name" value="RIBONUCLEASE VAPC2"/>
    <property type="match status" value="1"/>
</dbReference>
<feature type="domain" description="PIN" evidence="9">
    <location>
        <begin position="1"/>
        <end position="120"/>
    </location>
</feature>
<dbReference type="GO" id="GO:0000287">
    <property type="term" value="F:magnesium ion binding"/>
    <property type="evidence" value="ECO:0007669"/>
    <property type="project" value="UniProtKB-UniRule"/>
</dbReference>
<dbReference type="InterPro" id="IPR022907">
    <property type="entry name" value="VapC_family"/>
</dbReference>
<dbReference type="GO" id="GO:0004540">
    <property type="term" value="F:RNA nuclease activity"/>
    <property type="evidence" value="ECO:0007669"/>
    <property type="project" value="InterPro"/>
</dbReference>
<keyword evidence="2 8" id="KW-1277">Toxin-antitoxin system</keyword>
<keyword evidence="8" id="KW-0800">Toxin</keyword>
<feature type="binding site" evidence="8">
    <location>
        <position position="94"/>
    </location>
    <ligand>
        <name>Mg(2+)</name>
        <dbReference type="ChEBI" id="CHEBI:18420"/>
    </ligand>
</feature>
<dbReference type="PANTHER" id="PTHR33653">
    <property type="entry name" value="RIBONUCLEASE VAPC2"/>
    <property type="match status" value="1"/>
</dbReference>
<keyword evidence="3 8" id="KW-0540">Nuclease</keyword>
<evidence type="ECO:0000259" key="9">
    <source>
        <dbReference type="Pfam" id="PF01850"/>
    </source>
</evidence>
<dbReference type="Pfam" id="PF01850">
    <property type="entry name" value="PIN"/>
    <property type="match status" value="1"/>
</dbReference>
<keyword evidence="5 8" id="KW-0378">Hydrolase</keyword>
<dbReference type="InterPro" id="IPR050556">
    <property type="entry name" value="Type_II_TA_system_RNase"/>
</dbReference>
<evidence type="ECO:0000256" key="3">
    <source>
        <dbReference type="ARBA" id="ARBA00022722"/>
    </source>
</evidence>
<evidence type="ECO:0000313" key="11">
    <source>
        <dbReference type="Proteomes" id="UP000021816"/>
    </source>
</evidence>
<comment type="similarity">
    <text evidence="7 8">Belongs to the PINc/VapC protein family.</text>
</comment>
<dbReference type="EMBL" id="JEMX01000053">
    <property type="protein sequence ID" value="EXI79453.1"/>
    <property type="molecule type" value="Genomic_DNA"/>
</dbReference>
<comment type="caution">
    <text evidence="10">The sequence shown here is derived from an EMBL/GenBank/DDBJ whole genome shotgun (WGS) entry which is preliminary data.</text>
</comment>
<evidence type="ECO:0000256" key="4">
    <source>
        <dbReference type="ARBA" id="ARBA00022723"/>
    </source>
</evidence>
<name>A0A011NA04_9PROT</name>
<evidence type="ECO:0000256" key="1">
    <source>
        <dbReference type="ARBA" id="ARBA00001946"/>
    </source>
</evidence>
<dbReference type="CDD" id="cd18740">
    <property type="entry name" value="PIN_VapC4-5_FitB-like"/>
    <property type="match status" value="1"/>
</dbReference>
<dbReference type="EC" id="3.1.-.-" evidence="8"/>
<keyword evidence="4 8" id="KW-0479">Metal-binding</keyword>
<gene>
    <name evidence="10" type="primary">vapC_2</name>
    <name evidence="8" type="synonym">vapC</name>
    <name evidence="10" type="ORF">AW10_02306</name>
</gene>
<evidence type="ECO:0000256" key="5">
    <source>
        <dbReference type="ARBA" id="ARBA00022801"/>
    </source>
</evidence>
<dbReference type="InterPro" id="IPR002716">
    <property type="entry name" value="PIN_dom"/>
</dbReference>
<dbReference type="AlphaFoldDB" id="A0A011NA04"/>
<evidence type="ECO:0000313" key="10">
    <source>
        <dbReference type="EMBL" id="EXI79453.1"/>
    </source>
</evidence>
<sequence>MLDTNTVSHLIREHPAVVRRVLAVPMAAVCISSITKAELLFGLARRPEAKRLHTAVGEFLRRVDVLPWDGEVAERYGTTRAAMERQGKTLGPLDLLIGSHGLYAGAVLVTNDRAFAQVDGLRVEDWTADAA</sequence>
<evidence type="ECO:0000256" key="8">
    <source>
        <dbReference type="HAMAP-Rule" id="MF_00265"/>
    </source>
</evidence>
<dbReference type="InterPro" id="IPR029060">
    <property type="entry name" value="PIN-like_dom_sf"/>
</dbReference>
<keyword evidence="10" id="KW-0255">Endonuclease</keyword>
<dbReference type="STRING" id="1454003.AW10_02306"/>